<accession>A0A9Q3DV30</accession>
<protein>
    <submittedName>
        <fullName evidence="2">Uncharacterized protein</fullName>
    </submittedName>
</protein>
<evidence type="ECO:0000313" key="3">
    <source>
        <dbReference type="Proteomes" id="UP000765509"/>
    </source>
</evidence>
<dbReference type="AlphaFoldDB" id="A0A9Q3DV30"/>
<proteinExistence type="predicted"/>
<name>A0A9Q3DV30_9BASI</name>
<sequence length="347" mass="38738">MASSGNFDPSKLTTATRQLRLLILRVLNVWQRGRIAFNTTTRNLQSATIFSLERSHVAVPGCKLQTSGVTCGVRRMGLMGKSFQFLRSLLLMVLQGIPTVSNLNFLIELGADIPDLVTGSRQRDVRRWTNVGEPIPVGGSPTYSSSAVLISRINTEGVVKKIRQISDSQPDPDAEGSYELDASCQQIPEPYHSKHPQKFPTNSCCHSKFPSSHARPALNPATRPTPIQKPGNSPTLTSQQLQPVASSSRRRDGLSPLPFPAAQVFQSRDFWPIQATREYPNTASENQEAVARLFRRVVRNSREVIMYANDRTIPDTASEKIAAKFAWYEDELINDFQRTSDDFDRDH</sequence>
<dbReference type="EMBL" id="AVOT02021648">
    <property type="protein sequence ID" value="MBW0510585.1"/>
    <property type="molecule type" value="Genomic_DNA"/>
</dbReference>
<evidence type="ECO:0000256" key="1">
    <source>
        <dbReference type="SAM" id="MobiDB-lite"/>
    </source>
</evidence>
<feature type="compositionally biased region" description="Polar residues" evidence="1">
    <location>
        <begin position="230"/>
        <end position="247"/>
    </location>
</feature>
<organism evidence="2 3">
    <name type="scientific">Austropuccinia psidii MF-1</name>
    <dbReference type="NCBI Taxonomy" id="1389203"/>
    <lineage>
        <taxon>Eukaryota</taxon>
        <taxon>Fungi</taxon>
        <taxon>Dikarya</taxon>
        <taxon>Basidiomycota</taxon>
        <taxon>Pucciniomycotina</taxon>
        <taxon>Pucciniomycetes</taxon>
        <taxon>Pucciniales</taxon>
        <taxon>Sphaerophragmiaceae</taxon>
        <taxon>Austropuccinia</taxon>
    </lineage>
</organism>
<keyword evidence="3" id="KW-1185">Reference proteome</keyword>
<comment type="caution">
    <text evidence="2">The sequence shown here is derived from an EMBL/GenBank/DDBJ whole genome shotgun (WGS) entry which is preliminary data.</text>
</comment>
<evidence type="ECO:0000313" key="2">
    <source>
        <dbReference type="EMBL" id="MBW0510585.1"/>
    </source>
</evidence>
<reference evidence="2" key="1">
    <citation type="submission" date="2021-03" db="EMBL/GenBank/DDBJ databases">
        <title>Draft genome sequence of rust myrtle Austropuccinia psidii MF-1, a brazilian biotype.</title>
        <authorList>
            <person name="Quecine M.C."/>
            <person name="Pachon D.M.R."/>
            <person name="Bonatelli M.L."/>
            <person name="Correr F.H."/>
            <person name="Franceschini L.M."/>
            <person name="Leite T.F."/>
            <person name="Margarido G.R.A."/>
            <person name="Almeida C.A."/>
            <person name="Ferrarezi J.A."/>
            <person name="Labate C.A."/>
        </authorList>
    </citation>
    <scope>NUCLEOTIDE SEQUENCE</scope>
    <source>
        <strain evidence="2">MF-1</strain>
    </source>
</reference>
<feature type="region of interest" description="Disordered" evidence="1">
    <location>
        <begin position="206"/>
        <end position="258"/>
    </location>
</feature>
<dbReference type="Proteomes" id="UP000765509">
    <property type="component" value="Unassembled WGS sequence"/>
</dbReference>
<gene>
    <name evidence="2" type="ORF">O181_050300</name>
</gene>